<dbReference type="AlphaFoldDB" id="A0A0V1GPQ2"/>
<dbReference type="Proteomes" id="UP000055024">
    <property type="component" value="Unassembled WGS sequence"/>
</dbReference>
<reference evidence="1 2" key="1">
    <citation type="submission" date="2015-01" db="EMBL/GenBank/DDBJ databases">
        <title>Evolution of Trichinella species and genotypes.</title>
        <authorList>
            <person name="Korhonen P.K."/>
            <person name="Edoardo P."/>
            <person name="Giuseppe L.R."/>
            <person name="Gasser R.B."/>
        </authorList>
    </citation>
    <scope>NUCLEOTIDE SEQUENCE [LARGE SCALE GENOMIC DNA]</scope>
    <source>
        <strain evidence="1">ISS1029</strain>
    </source>
</reference>
<proteinExistence type="predicted"/>
<dbReference type="EMBL" id="JYDP01000569">
    <property type="protein sequence ID" value="KRZ00127.1"/>
    <property type="molecule type" value="Genomic_DNA"/>
</dbReference>
<keyword evidence="2" id="KW-1185">Reference proteome</keyword>
<organism evidence="1 2">
    <name type="scientific">Trichinella zimbabwensis</name>
    <dbReference type="NCBI Taxonomy" id="268475"/>
    <lineage>
        <taxon>Eukaryota</taxon>
        <taxon>Metazoa</taxon>
        <taxon>Ecdysozoa</taxon>
        <taxon>Nematoda</taxon>
        <taxon>Enoplea</taxon>
        <taxon>Dorylaimia</taxon>
        <taxon>Trichinellida</taxon>
        <taxon>Trichinellidae</taxon>
        <taxon>Trichinella</taxon>
    </lineage>
</organism>
<accession>A0A0V1GPQ2</accession>
<gene>
    <name evidence="1" type="ORF">T11_15023</name>
</gene>
<protein>
    <submittedName>
        <fullName evidence="1">Uncharacterized protein</fullName>
    </submittedName>
</protein>
<name>A0A0V1GPQ2_9BILA</name>
<evidence type="ECO:0000313" key="1">
    <source>
        <dbReference type="EMBL" id="KRZ00127.1"/>
    </source>
</evidence>
<sequence>MAATKEVSDLTRRVLTSLRNDILLNTNATAIMGWMVDFMSYFHRPILMAVHLNLKLDLHAVGLKPEGTALAYLYRWYIQPYTVQLSLAFKRKRVMYNVPDIWCCFAHAALVSTKSPTAGSLYYHIKRQRE</sequence>
<evidence type="ECO:0000313" key="2">
    <source>
        <dbReference type="Proteomes" id="UP000055024"/>
    </source>
</evidence>
<comment type="caution">
    <text evidence="1">The sequence shown here is derived from an EMBL/GenBank/DDBJ whole genome shotgun (WGS) entry which is preliminary data.</text>
</comment>